<evidence type="ECO:0000313" key="2">
    <source>
        <dbReference type="Proteomes" id="UP000244911"/>
    </source>
</evidence>
<protein>
    <submittedName>
        <fullName evidence="1">Uncharacterized protein</fullName>
    </submittedName>
</protein>
<evidence type="ECO:0000313" key="1">
    <source>
        <dbReference type="EMBL" id="SPF75629.1"/>
    </source>
</evidence>
<accession>A0A2R8AIB6</accession>
<organism evidence="1 2">
    <name type="scientific">Aliiroseovarius pelagivivens</name>
    <dbReference type="NCBI Taxonomy" id="1639690"/>
    <lineage>
        <taxon>Bacteria</taxon>
        <taxon>Pseudomonadati</taxon>
        <taxon>Pseudomonadota</taxon>
        <taxon>Alphaproteobacteria</taxon>
        <taxon>Rhodobacterales</taxon>
        <taxon>Paracoccaceae</taxon>
        <taxon>Aliiroseovarius</taxon>
    </lineage>
</organism>
<dbReference type="Proteomes" id="UP000244911">
    <property type="component" value="Unassembled WGS sequence"/>
</dbReference>
<dbReference type="OrthoDB" id="7689895at2"/>
<gene>
    <name evidence="1" type="ORF">ALP8811_00622</name>
</gene>
<keyword evidence="2" id="KW-1185">Reference proteome</keyword>
<dbReference type="AlphaFoldDB" id="A0A2R8AIB6"/>
<proteinExistence type="predicted"/>
<dbReference type="RefSeq" id="WP_146183982.1">
    <property type="nucleotide sequence ID" value="NZ_OMOI01000001.1"/>
</dbReference>
<reference evidence="1 2" key="1">
    <citation type="submission" date="2018-03" db="EMBL/GenBank/DDBJ databases">
        <authorList>
            <person name="Keele B.F."/>
        </authorList>
    </citation>
    <scope>NUCLEOTIDE SEQUENCE [LARGE SCALE GENOMIC DNA]</scope>
    <source>
        <strain evidence="1 2">CECT 8811</strain>
    </source>
</reference>
<name>A0A2R8AIB6_9RHOB</name>
<dbReference type="EMBL" id="OMOI01000001">
    <property type="protein sequence ID" value="SPF75629.1"/>
    <property type="molecule type" value="Genomic_DNA"/>
</dbReference>
<sequence length="143" mass="15945">MEQIRTPLTGTPLVLPQASHPCGAAQDMPLHPADELAQIRAELKRLHQRENELRSFFRDGAQKQDFKGAAHDVTVIAHKKRVFDPSKLPQSILANPRFYRDELRTLISAVERPLALPCQAILPGVGDLGDDPVDEQMRDALPI</sequence>